<evidence type="ECO:0000259" key="9">
    <source>
        <dbReference type="SMART" id="SM01038"/>
    </source>
</evidence>
<keyword evidence="5 8" id="KW-0378">Hydrolase</keyword>
<dbReference type="InterPro" id="IPR032312">
    <property type="entry name" value="LacZ_4"/>
</dbReference>
<dbReference type="GO" id="GO:0009341">
    <property type="term" value="C:beta-galactosidase complex"/>
    <property type="evidence" value="ECO:0007669"/>
    <property type="project" value="InterPro"/>
</dbReference>
<evidence type="ECO:0000256" key="6">
    <source>
        <dbReference type="ARBA" id="ARBA00023295"/>
    </source>
</evidence>
<evidence type="ECO:0000256" key="5">
    <source>
        <dbReference type="ARBA" id="ARBA00022801"/>
    </source>
</evidence>
<name>A0A1H8RBT8_9BACI</name>
<dbReference type="FunFam" id="2.60.40.10:FF:000680">
    <property type="entry name" value="Beta-galactosidase"/>
    <property type="match status" value="1"/>
</dbReference>
<dbReference type="InterPro" id="IPR014718">
    <property type="entry name" value="GH-type_carb-bd"/>
</dbReference>
<dbReference type="RefSeq" id="WP_091499095.1">
    <property type="nucleotide sequence ID" value="NZ_FODJ01000010.1"/>
</dbReference>
<dbReference type="InterPro" id="IPR006103">
    <property type="entry name" value="Glyco_hydro_2_cat"/>
</dbReference>
<dbReference type="Pfam" id="PF16353">
    <property type="entry name" value="LacZ_4"/>
    <property type="match status" value="1"/>
</dbReference>
<dbReference type="Pfam" id="PF02836">
    <property type="entry name" value="Glyco_hydro_2_C"/>
    <property type="match status" value="1"/>
</dbReference>
<dbReference type="InterPro" id="IPR017853">
    <property type="entry name" value="GH"/>
</dbReference>
<dbReference type="OrthoDB" id="9762066at2"/>
<dbReference type="Gene3D" id="2.60.40.10">
    <property type="entry name" value="Immunoglobulins"/>
    <property type="match status" value="2"/>
</dbReference>
<dbReference type="PROSITE" id="PS00608">
    <property type="entry name" value="GLYCOSYL_HYDROL_F2_2"/>
    <property type="match status" value="1"/>
</dbReference>
<dbReference type="InterPro" id="IPR023230">
    <property type="entry name" value="Glyco_hydro_2_CS"/>
</dbReference>
<dbReference type="SUPFAM" id="SSF51445">
    <property type="entry name" value="(Trans)glycosidases"/>
    <property type="match status" value="1"/>
</dbReference>
<dbReference type="InterPro" id="IPR036156">
    <property type="entry name" value="Beta-gal/glucu_dom_sf"/>
</dbReference>
<dbReference type="EC" id="3.2.1.23" evidence="3 8"/>
<dbReference type="Gene3D" id="2.70.98.10">
    <property type="match status" value="1"/>
</dbReference>
<dbReference type="GO" id="GO:0005990">
    <property type="term" value="P:lactose catabolic process"/>
    <property type="evidence" value="ECO:0007669"/>
    <property type="project" value="TreeGrafter"/>
</dbReference>
<dbReference type="AlphaFoldDB" id="A0A1H8RBT8"/>
<evidence type="ECO:0000256" key="2">
    <source>
        <dbReference type="ARBA" id="ARBA00007401"/>
    </source>
</evidence>
<dbReference type="Proteomes" id="UP000199300">
    <property type="component" value="Unassembled WGS sequence"/>
</dbReference>
<organism evidence="10 11">
    <name type="scientific">Amphibacillus marinus</name>
    <dbReference type="NCBI Taxonomy" id="872970"/>
    <lineage>
        <taxon>Bacteria</taxon>
        <taxon>Bacillati</taxon>
        <taxon>Bacillota</taxon>
        <taxon>Bacilli</taxon>
        <taxon>Bacillales</taxon>
        <taxon>Bacillaceae</taxon>
        <taxon>Amphibacillus</taxon>
    </lineage>
</organism>
<dbReference type="SUPFAM" id="SSF74650">
    <property type="entry name" value="Galactose mutarotase-like"/>
    <property type="match status" value="1"/>
</dbReference>
<comment type="catalytic activity">
    <reaction evidence="1 8">
        <text>Hydrolysis of terminal non-reducing beta-D-galactose residues in beta-D-galactosides.</text>
        <dbReference type="EC" id="3.2.1.23"/>
    </reaction>
</comment>
<protein>
    <recommendedName>
        <fullName evidence="4 8">Beta-galactosidase</fullName>
        <ecNumber evidence="3 8">3.2.1.23</ecNumber>
    </recommendedName>
    <alternativeName>
        <fullName evidence="7 8">Lactase</fullName>
    </alternativeName>
</protein>
<dbReference type="InterPro" id="IPR006104">
    <property type="entry name" value="Glyco_hydro_2_N"/>
</dbReference>
<dbReference type="PANTHER" id="PTHR46323:SF2">
    <property type="entry name" value="BETA-GALACTOSIDASE"/>
    <property type="match status" value="1"/>
</dbReference>
<dbReference type="GO" id="GO:0030246">
    <property type="term" value="F:carbohydrate binding"/>
    <property type="evidence" value="ECO:0007669"/>
    <property type="project" value="InterPro"/>
</dbReference>
<dbReference type="STRING" id="872970.SAMN04488134_11031"/>
<dbReference type="SUPFAM" id="SSF49303">
    <property type="entry name" value="beta-Galactosidase/glucuronidase domain"/>
    <property type="match status" value="2"/>
</dbReference>
<evidence type="ECO:0000256" key="3">
    <source>
        <dbReference type="ARBA" id="ARBA00012756"/>
    </source>
</evidence>
<proteinExistence type="inferred from homology"/>
<dbReference type="InterPro" id="IPR011013">
    <property type="entry name" value="Gal_mutarotase_sf_dom"/>
</dbReference>
<evidence type="ECO:0000256" key="8">
    <source>
        <dbReference type="RuleBase" id="RU361154"/>
    </source>
</evidence>
<reference evidence="10 11" key="1">
    <citation type="submission" date="2016-10" db="EMBL/GenBank/DDBJ databases">
        <authorList>
            <person name="de Groot N.N."/>
        </authorList>
    </citation>
    <scope>NUCLEOTIDE SEQUENCE [LARGE SCALE GENOMIC DNA]</scope>
    <source>
        <strain evidence="10 11">CGMCC 1.10434</strain>
    </source>
</reference>
<dbReference type="EMBL" id="FODJ01000010">
    <property type="protein sequence ID" value="SEO63861.1"/>
    <property type="molecule type" value="Genomic_DNA"/>
</dbReference>
<dbReference type="GO" id="GO:0004565">
    <property type="term" value="F:beta-galactosidase activity"/>
    <property type="evidence" value="ECO:0007669"/>
    <property type="project" value="UniProtKB-EC"/>
</dbReference>
<evidence type="ECO:0000256" key="4">
    <source>
        <dbReference type="ARBA" id="ARBA00013303"/>
    </source>
</evidence>
<keyword evidence="11" id="KW-1185">Reference proteome</keyword>
<feature type="domain" description="Beta galactosidase small chain/" evidence="9">
    <location>
        <begin position="764"/>
        <end position="1034"/>
    </location>
</feature>
<dbReference type="SMART" id="SM01038">
    <property type="entry name" value="Bgal_small_N"/>
    <property type="match status" value="1"/>
</dbReference>
<dbReference type="Pfam" id="PF02837">
    <property type="entry name" value="Glyco_hydro_2_N"/>
    <property type="match status" value="1"/>
</dbReference>
<dbReference type="InterPro" id="IPR013783">
    <property type="entry name" value="Ig-like_fold"/>
</dbReference>
<dbReference type="Pfam" id="PF00703">
    <property type="entry name" value="Glyco_hydro_2"/>
    <property type="match status" value="1"/>
</dbReference>
<gene>
    <name evidence="10" type="ORF">SAMN04488134_11031</name>
</gene>
<dbReference type="InterPro" id="IPR023232">
    <property type="entry name" value="Glyco_hydro_2_AS"/>
</dbReference>
<evidence type="ECO:0000313" key="10">
    <source>
        <dbReference type="EMBL" id="SEO63861.1"/>
    </source>
</evidence>
<comment type="similarity">
    <text evidence="2 8">Belongs to the glycosyl hydrolase 2 family.</text>
</comment>
<dbReference type="Gene3D" id="2.60.120.260">
    <property type="entry name" value="Galactose-binding domain-like"/>
    <property type="match status" value="1"/>
</dbReference>
<evidence type="ECO:0000313" key="11">
    <source>
        <dbReference type="Proteomes" id="UP000199300"/>
    </source>
</evidence>
<dbReference type="PANTHER" id="PTHR46323">
    <property type="entry name" value="BETA-GALACTOSIDASE"/>
    <property type="match status" value="1"/>
</dbReference>
<keyword evidence="6 8" id="KW-0326">Glycosidase</keyword>
<evidence type="ECO:0000256" key="7">
    <source>
        <dbReference type="ARBA" id="ARBA00032230"/>
    </source>
</evidence>
<dbReference type="PROSITE" id="PS00719">
    <property type="entry name" value="GLYCOSYL_HYDROL_F2_1"/>
    <property type="match status" value="1"/>
</dbReference>
<sequence>MTNKYIYSPPTNGYPEWNNNPEIFQLNRRTAHATLMPYTNLQQALAGERTKSPNYQSLDGSWRFAFYEKPTERVKGFFQNNYSAESWDQIDVPSHWQLQGYDYPHYTNTVYPWVEKEDIKPPYAPTSYNPVGQYIRTFEVDETWLDNPVFLHFEGVESVFYVWVNGDFVGYSEDSFTPAEFDLTPYLISGANKIAVEVYRWADASWLEDQDFWRLSGIFRSVYLYRVPFIHIDDFFVKADLDDTYQHGQLKIELKLLNYLKSNSQATVQAMLYNQEQQPVFNQPLEAKVTLTDEQFTELNFESVVRHPLKWSAETPNLYTLVMTVIDSTGSVLELESCQVGFRRFELKDGLMKINGQRIVFKGVNRHEFSADRGRAITVEDMVHDIQLMKAFNINAVRTSHYPNNPIWYELCNQYGLYVIDENNLETHGTWTYGQDDIYDAIPAGLPEWTENVLDRCHSMFQRDKNHPSIVIWSLGNESFGGDNFIKMHQFFKERDPSRLVHYEGVFLYRPSEAASDIESTMYESPNQIEDYAKRANEGSKPYILCEYAHAMGNSVGNLFKYTNLFDQYPILQGGFVWDWRDQALWKNNEAGEPYLAYGGDFGESPHDGNFSGNGLLFADGVMSPKIHEVKRCYQNVDFIAINLMDGKFKLINKYLFTNLAVFQLEWQLLENGLIIQSGTLSVDVEPNEQSTITIPYQQPEKPDSNSEYVLTISLLEKQAQQWCEQGHEVAFEQFILPIFPKINKPVQFIQKSLIFEEDAQVIKVISDKGLIVFCKETGYIKKMKVDQHDVINQAIQPFFWRPLTDNDNGNKLGERSVAWKYASQYQKLVSLSYQSTNYTIEIKTTHLLEDANSSIFTTTYTIDGELAINLACSLTPREGLAEIPAIGLFFTMPAQFDQVTWYGKGPHESYWDKQKGAKLGVYSGKVADQYVPYLKPQESGNKVAVRNAQIVNAQGMGLTINGQPLTELSVLPYTPDQLEQANHHYELSNSNHTVVRLNYAQMGVGGDHSWGKKTHPDFTLFANRTYYYNVTIKPIR</sequence>
<dbReference type="InterPro" id="IPR006102">
    <property type="entry name" value="Ig-like_GH2"/>
</dbReference>
<dbReference type="InterPro" id="IPR008979">
    <property type="entry name" value="Galactose-bd-like_sf"/>
</dbReference>
<evidence type="ECO:0000256" key="1">
    <source>
        <dbReference type="ARBA" id="ARBA00001412"/>
    </source>
</evidence>
<dbReference type="InterPro" id="IPR050347">
    <property type="entry name" value="Bact_Beta-galactosidase"/>
</dbReference>
<accession>A0A1H8RBT8</accession>
<dbReference type="PRINTS" id="PR00132">
    <property type="entry name" value="GLHYDRLASE2"/>
</dbReference>
<dbReference type="SUPFAM" id="SSF49785">
    <property type="entry name" value="Galactose-binding domain-like"/>
    <property type="match status" value="1"/>
</dbReference>
<dbReference type="Gene3D" id="3.20.20.80">
    <property type="entry name" value="Glycosidases"/>
    <property type="match status" value="1"/>
</dbReference>
<dbReference type="InterPro" id="IPR004199">
    <property type="entry name" value="B-gal_small/dom_5"/>
</dbReference>
<dbReference type="Pfam" id="PF02929">
    <property type="entry name" value="Bgal_small_N"/>
    <property type="match status" value="1"/>
</dbReference>
<dbReference type="InterPro" id="IPR006101">
    <property type="entry name" value="Glyco_hydro_2"/>
</dbReference>